<evidence type="ECO:0000313" key="2">
    <source>
        <dbReference type="EMBL" id="SPP28630.1"/>
    </source>
</evidence>
<name>A0A1D2KWW3_BROTH</name>
<evidence type="ECO:0000313" key="4">
    <source>
        <dbReference type="Proteomes" id="UP000270190"/>
    </source>
</evidence>
<reference evidence="2" key="2">
    <citation type="submission" date="2018-04" db="EMBL/GenBank/DDBJ databases">
        <authorList>
            <person name="Go L.Y."/>
            <person name="Mitchell J.A."/>
        </authorList>
    </citation>
    <scope>NUCLEOTIDE SEQUENCE</scope>
    <source>
        <strain evidence="2">BSAS1 3</strain>
    </source>
</reference>
<evidence type="ECO:0000313" key="1">
    <source>
        <dbReference type="EMBL" id="ATF26738.1"/>
    </source>
</evidence>
<dbReference type="OrthoDB" id="2361267at2"/>
<proteinExistence type="predicted"/>
<keyword evidence="3" id="KW-1185">Reference proteome</keyword>
<dbReference type="AlphaFoldDB" id="A0A1D2KWW3"/>
<dbReference type="KEGG" id="bths:CNY62_10260"/>
<accession>A0A1D2KWW3</accession>
<evidence type="ECO:0000313" key="3">
    <source>
        <dbReference type="Proteomes" id="UP000243591"/>
    </source>
</evidence>
<dbReference type="EMBL" id="OUNC01000019">
    <property type="protein sequence ID" value="SPP28630.1"/>
    <property type="molecule type" value="Genomic_DNA"/>
</dbReference>
<protein>
    <submittedName>
        <fullName evidence="1">Uncharacterized protein</fullName>
    </submittedName>
</protein>
<sequence length="101" mass="12142">MTKQELTDYLEKNLSNHTVFLSNALDYQQEKNKRRPNKKRWTEEKMERAAYKMWLDFSGNVHEKIKVEIKKDPSVSEWSEFIDKNEMLDSLNDAIVEIEFV</sequence>
<gene>
    <name evidence="2" type="ORF">BTBSAS_260012</name>
    <name evidence="1" type="ORF">CNY62_10260</name>
</gene>
<reference evidence="4" key="3">
    <citation type="submission" date="2018-04" db="EMBL/GenBank/DDBJ databases">
        <authorList>
            <person name="Illikoud N."/>
        </authorList>
    </citation>
    <scope>NUCLEOTIDE SEQUENCE [LARGE SCALE GENOMIC DNA]</scope>
</reference>
<dbReference type="RefSeq" id="WP_029092652.1">
    <property type="nucleotide sequence ID" value="NZ_CBCPHX010000013.1"/>
</dbReference>
<dbReference type="Proteomes" id="UP000270190">
    <property type="component" value="Unassembled WGS sequence"/>
</dbReference>
<organism evidence="1 3">
    <name type="scientific">Brochothrix thermosphacta</name>
    <name type="common">Microbacterium thermosphactum</name>
    <dbReference type="NCBI Taxonomy" id="2756"/>
    <lineage>
        <taxon>Bacteria</taxon>
        <taxon>Bacillati</taxon>
        <taxon>Bacillota</taxon>
        <taxon>Bacilli</taxon>
        <taxon>Bacillales</taxon>
        <taxon>Listeriaceae</taxon>
        <taxon>Brochothrix</taxon>
    </lineage>
</organism>
<reference evidence="1 3" key="1">
    <citation type="submission" date="2017-09" db="EMBL/GenBank/DDBJ databases">
        <title>Complete Genome Sequences of Two Strains of the Meat Spoilage Bacterium Brochothrix thermosphacta Isolated from Ground Chicken.</title>
        <authorList>
            <person name="Paoli G.C."/>
            <person name="Wijey C."/>
            <person name="Chen C.-Y."/>
            <person name="Nguyen L."/>
            <person name="Yan X."/>
            <person name="Irwin P.L."/>
        </authorList>
    </citation>
    <scope>NUCLEOTIDE SEQUENCE [LARGE SCALE GENOMIC DNA]</scope>
    <source>
        <strain evidence="1 3">BI</strain>
    </source>
</reference>
<dbReference type="EMBL" id="CP023483">
    <property type="protein sequence ID" value="ATF26738.1"/>
    <property type="molecule type" value="Genomic_DNA"/>
</dbReference>
<dbReference type="Proteomes" id="UP000243591">
    <property type="component" value="Chromosome"/>
</dbReference>